<dbReference type="Gene3D" id="4.10.240.10">
    <property type="entry name" value="Zn(2)-C6 fungal-type DNA-binding domain"/>
    <property type="match status" value="1"/>
</dbReference>
<dbReference type="Pfam" id="PF00172">
    <property type="entry name" value="Zn_clus"/>
    <property type="match status" value="1"/>
</dbReference>
<evidence type="ECO:0000259" key="2">
    <source>
        <dbReference type="PROSITE" id="PS50048"/>
    </source>
</evidence>
<dbReference type="InterPro" id="IPR036864">
    <property type="entry name" value="Zn2-C6_fun-type_DNA-bd_sf"/>
</dbReference>
<dbReference type="InterPro" id="IPR001138">
    <property type="entry name" value="Zn2Cys6_DnaBD"/>
</dbReference>
<dbReference type="SUPFAM" id="SSF57701">
    <property type="entry name" value="Zn2/Cys6 DNA-binding domain"/>
    <property type="match status" value="1"/>
</dbReference>
<name>A0ABR4CUS9_9HELO</name>
<evidence type="ECO:0000313" key="3">
    <source>
        <dbReference type="EMBL" id="KAL2072931.1"/>
    </source>
</evidence>
<organism evidence="3 4">
    <name type="scientific">Oculimacula yallundae</name>
    <dbReference type="NCBI Taxonomy" id="86028"/>
    <lineage>
        <taxon>Eukaryota</taxon>
        <taxon>Fungi</taxon>
        <taxon>Dikarya</taxon>
        <taxon>Ascomycota</taxon>
        <taxon>Pezizomycotina</taxon>
        <taxon>Leotiomycetes</taxon>
        <taxon>Helotiales</taxon>
        <taxon>Ploettnerulaceae</taxon>
        <taxon>Oculimacula</taxon>
    </lineage>
</organism>
<gene>
    <name evidence="3" type="ORF">VTL71DRAFT_10255</name>
</gene>
<dbReference type="PANTHER" id="PTHR46910:SF40">
    <property type="entry name" value="ZN(II)2CYS6 TRANSCRIPTION FACTOR (EUROFUNG)"/>
    <property type="match status" value="1"/>
</dbReference>
<keyword evidence="4" id="KW-1185">Reference proteome</keyword>
<comment type="caution">
    <text evidence="3">The sequence shown here is derived from an EMBL/GenBank/DDBJ whole genome shotgun (WGS) entry which is preliminary data.</text>
</comment>
<keyword evidence="1" id="KW-0539">Nucleus</keyword>
<dbReference type="CDD" id="cd12148">
    <property type="entry name" value="fungal_TF_MHR"/>
    <property type="match status" value="1"/>
</dbReference>
<dbReference type="PROSITE" id="PS50048">
    <property type="entry name" value="ZN2_CY6_FUNGAL_2"/>
    <property type="match status" value="1"/>
</dbReference>
<sequence>MEKRGRANVTQACDACRRRKMRCEKIAKAASEVQCKHCHSSGLECTFNLPANRRGPRPKKHHLVSGQIEQIDRLPKPIDRSNSISAESSSTTTLPAIDTVCPQEIFDQIIQDYLDFSYPIHPLFHIPTFKNNLARSFHLSDTPFFCFVVSLCGMVAGMLPRRFQYYQTLSPAFKASYPTVRDFIKRVHIVVQKNRDPDMHENMTMTTWGLAYTMFLSHVCIGQAGSGRSYKAEATAIVLDMACHRLGTYATTNPIETQVRKKAFWITVASHVCLRITGESWDTLNDRTVFDQANADELHVIPLDDQYITAEGMIEPPAGEYQVATGFCKTVSLIDTMAALTKDPKEPKVSTSAQHRHQFSDTIGSCSCGNVIETASPVEIFQYRLMKVRMSLSELPEELTAEYTPKPNLDMKEMQTEILRVNLHVEHQWMQHILIDRLKLASMTLTEAQGGLSREVLWQMMEGVYLRLLAHLEGANPTTIAPNGHAVILKIRQVAASLLDFCPGPDQASSEMTHRAQLYLKRFTDTLSRLDSSYIHGQIVDLNISKQQHMGLTEMNSGNGSGLPNPEG</sequence>
<dbReference type="InterPro" id="IPR050987">
    <property type="entry name" value="AtrR-like"/>
</dbReference>
<proteinExistence type="predicted"/>
<evidence type="ECO:0000313" key="4">
    <source>
        <dbReference type="Proteomes" id="UP001595075"/>
    </source>
</evidence>
<accession>A0ABR4CUS9</accession>
<dbReference type="PANTHER" id="PTHR46910">
    <property type="entry name" value="TRANSCRIPTION FACTOR PDR1"/>
    <property type="match status" value="1"/>
</dbReference>
<protein>
    <recommendedName>
        <fullName evidence="2">Zn(2)-C6 fungal-type domain-containing protein</fullName>
    </recommendedName>
</protein>
<evidence type="ECO:0000256" key="1">
    <source>
        <dbReference type="ARBA" id="ARBA00023242"/>
    </source>
</evidence>
<reference evidence="3 4" key="1">
    <citation type="journal article" date="2024" name="Commun. Biol.">
        <title>Comparative genomic analysis of thermophilic fungi reveals convergent evolutionary adaptations and gene losses.</title>
        <authorList>
            <person name="Steindorff A.S."/>
            <person name="Aguilar-Pontes M.V."/>
            <person name="Robinson A.J."/>
            <person name="Andreopoulos B."/>
            <person name="LaButti K."/>
            <person name="Kuo A."/>
            <person name="Mondo S."/>
            <person name="Riley R."/>
            <person name="Otillar R."/>
            <person name="Haridas S."/>
            <person name="Lipzen A."/>
            <person name="Grimwood J."/>
            <person name="Schmutz J."/>
            <person name="Clum A."/>
            <person name="Reid I.D."/>
            <person name="Moisan M.C."/>
            <person name="Butler G."/>
            <person name="Nguyen T.T.M."/>
            <person name="Dewar K."/>
            <person name="Conant G."/>
            <person name="Drula E."/>
            <person name="Henrissat B."/>
            <person name="Hansel C."/>
            <person name="Singer S."/>
            <person name="Hutchinson M.I."/>
            <person name="de Vries R.P."/>
            <person name="Natvig D.O."/>
            <person name="Powell A.J."/>
            <person name="Tsang A."/>
            <person name="Grigoriev I.V."/>
        </authorList>
    </citation>
    <scope>NUCLEOTIDE SEQUENCE [LARGE SCALE GENOMIC DNA]</scope>
    <source>
        <strain evidence="3 4">CBS 494.80</strain>
    </source>
</reference>
<dbReference type="SMART" id="SM00066">
    <property type="entry name" value="GAL4"/>
    <property type="match status" value="1"/>
</dbReference>
<dbReference type="CDD" id="cd00067">
    <property type="entry name" value="GAL4"/>
    <property type="match status" value="1"/>
</dbReference>
<dbReference type="PROSITE" id="PS00463">
    <property type="entry name" value="ZN2_CY6_FUNGAL_1"/>
    <property type="match status" value="1"/>
</dbReference>
<feature type="domain" description="Zn(2)-C6 fungal-type" evidence="2">
    <location>
        <begin position="12"/>
        <end position="47"/>
    </location>
</feature>
<dbReference type="Proteomes" id="UP001595075">
    <property type="component" value="Unassembled WGS sequence"/>
</dbReference>
<dbReference type="EMBL" id="JAZHXI010000003">
    <property type="protein sequence ID" value="KAL2072931.1"/>
    <property type="molecule type" value="Genomic_DNA"/>
</dbReference>